<name>A0A822ZPH4_NELNU</name>
<comment type="caution">
    <text evidence="1">The sequence shown here is derived from an EMBL/GenBank/DDBJ whole genome shotgun (WGS) entry which is preliminary data.</text>
</comment>
<protein>
    <submittedName>
        <fullName evidence="1">Uncharacterized protein</fullName>
    </submittedName>
</protein>
<reference evidence="1 2" key="1">
    <citation type="journal article" date="2020" name="Mol. Biol. Evol.">
        <title>Distinct Expression and Methylation Patterns for Genes with Different Fates following a Single Whole-Genome Duplication in Flowering Plants.</title>
        <authorList>
            <person name="Shi T."/>
            <person name="Rahmani R.S."/>
            <person name="Gugger P.F."/>
            <person name="Wang M."/>
            <person name="Li H."/>
            <person name="Zhang Y."/>
            <person name="Li Z."/>
            <person name="Wang Q."/>
            <person name="Van de Peer Y."/>
            <person name="Marchal K."/>
            <person name="Chen J."/>
        </authorList>
    </citation>
    <scope>NUCLEOTIDE SEQUENCE [LARGE SCALE GENOMIC DNA]</scope>
    <source>
        <tissue evidence="1">Leaf</tissue>
    </source>
</reference>
<organism evidence="1 2">
    <name type="scientific">Nelumbo nucifera</name>
    <name type="common">Sacred lotus</name>
    <dbReference type="NCBI Taxonomy" id="4432"/>
    <lineage>
        <taxon>Eukaryota</taxon>
        <taxon>Viridiplantae</taxon>
        <taxon>Streptophyta</taxon>
        <taxon>Embryophyta</taxon>
        <taxon>Tracheophyta</taxon>
        <taxon>Spermatophyta</taxon>
        <taxon>Magnoliopsida</taxon>
        <taxon>Proteales</taxon>
        <taxon>Nelumbonaceae</taxon>
        <taxon>Nelumbo</taxon>
    </lineage>
</organism>
<dbReference type="AlphaFoldDB" id="A0A822ZPH4"/>
<evidence type="ECO:0000313" key="1">
    <source>
        <dbReference type="EMBL" id="DAD45395.1"/>
    </source>
</evidence>
<accession>A0A822ZPH4</accession>
<sequence>MAEGAERKEQVAAWTADKKQVSAYAMNLQQIGNGSLSLHLGGHVLSVTRLKIYG</sequence>
<evidence type="ECO:0000313" key="2">
    <source>
        <dbReference type="Proteomes" id="UP000607653"/>
    </source>
</evidence>
<proteinExistence type="predicted"/>
<gene>
    <name evidence="1" type="ORF">HUJ06_003625</name>
</gene>
<dbReference type="EMBL" id="DUZY01000007">
    <property type="protein sequence ID" value="DAD45395.1"/>
    <property type="molecule type" value="Genomic_DNA"/>
</dbReference>
<dbReference type="Proteomes" id="UP000607653">
    <property type="component" value="Unassembled WGS sequence"/>
</dbReference>
<keyword evidence="2" id="KW-1185">Reference proteome</keyword>